<keyword evidence="5" id="KW-1185">Reference proteome</keyword>
<protein>
    <recommendedName>
        <fullName evidence="3">C3H1-type domain-containing protein</fullName>
    </recommendedName>
</protein>
<dbReference type="EMBL" id="ML977140">
    <property type="protein sequence ID" value="KAF1991012.1"/>
    <property type="molecule type" value="Genomic_DNA"/>
</dbReference>
<dbReference type="PANTHER" id="PTHR37543">
    <property type="entry name" value="CCCH ZINC FINGER DNA BINDING PROTEIN (AFU_ORTHOLOGUE AFUA_5G12760)"/>
    <property type="match status" value="1"/>
</dbReference>
<organism evidence="4 5">
    <name type="scientific">Aulographum hederae CBS 113979</name>
    <dbReference type="NCBI Taxonomy" id="1176131"/>
    <lineage>
        <taxon>Eukaryota</taxon>
        <taxon>Fungi</taxon>
        <taxon>Dikarya</taxon>
        <taxon>Ascomycota</taxon>
        <taxon>Pezizomycotina</taxon>
        <taxon>Dothideomycetes</taxon>
        <taxon>Pleosporomycetidae</taxon>
        <taxon>Aulographales</taxon>
        <taxon>Aulographaceae</taxon>
    </lineage>
</organism>
<evidence type="ECO:0000313" key="4">
    <source>
        <dbReference type="EMBL" id="KAF1991012.1"/>
    </source>
</evidence>
<evidence type="ECO:0000256" key="2">
    <source>
        <dbReference type="SAM" id="MobiDB-lite"/>
    </source>
</evidence>
<evidence type="ECO:0000313" key="5">
    <source>
        <dbReference type="Proteomes" id="UP000800041"/>
    </source>
</evidence>
<gene>
    <name evidence="4" type="ORF">K402DRAFT_368779</name>
</gene>
<dbReference type="Proteomes" id="UP000800041">
    <property type="component" value="Unassembled WGS sequence"/>
</dbReference>
<proteinExistence type="predicted"/>
<evidence type="ECO:0000256" key="1">
    <source>
        <dbReference type="PROSITE-ProRule" id="PRU00723"/>
    </source>
</evidence>
<feature type="zinc finger region" description="C3H1-type" evidence="1">
    <location>
        <begin position="395"/>
        <end position="424"/>
    </location>
</feature>
<dbReference type="GO" id="GO:0008270">
    <property type="term" value="F:zinc ion binding"/>
    <property type="evidence" value="ECO:0007669"/>
    <property type="project" value="UniProtKB-KW"/>
</dbReference>
<keyword evidence="1" id="KW-0479">Metal-binding</keyword>
<feature type="region of interest" description="Disordered" evidence="2">
    <location>
        <begin position="272"/>
        <end position="291"/>
    </location>
</feature>
<evidence type="ECO:0000259" key="3">
    <source>
        <dbReference type="PROSITE" id="PS50103"/>
    </source>
</evidence>
<dbReference type="Pfam" id="PF25540">
    <property type="entry name" value="DUF7923"/>
    <property type="match status" value="1"/>
</dbReference>
<dbReference type="PANTHER" id="PTHR37543:SF1">
    <property type="entry name" value="CCCH ZINC FINGER DNA BINDING PROTEIN (AFU_ORTHOLOGUE AFUA_5G12760)"/>
    <property type="match status" value="1"/>
</dbReference>
<dbReference type="Pfam" id="PF25543">
    <property type="entry name" value="zf-CCCH_tandem"/>
    <property type="match status" value="1"/>
</dbReference>
<feature type="domain" description="C3H1-type" evidence="3">
    <location>
        <begin position="395"/>
        <end position="424"/>
    </location>
</feature>
<keyword evidence="1" id="KW-0862">Zinc</keyword>
<accession>A0A6G1HD87</accession>
<dbReference type="InterPro" id="IPR057654">
    <property type="entry name" value="Znf-CCCH_tandem"/>
</dbReference>
<dbReference type="AlphaFoldDB" id="A0A6G1HD87"/>
<name>A0A6G1HD87_9PEZI</name>
<reference evidence="4" key="1">
    <citation type="journal article" date="2020" name="Stud. Mycol.">
        <title>101 Dothideomycetes genomes: a test case for predicting lifestyles and emergence of pathogens.</title>
        <authorList>
            <person name="Haridas S."/>
            <person name="Albert R."/>
            <person name="Binder M."/>
            <person name="Bloem J."/>
            <person name="Labutti K."/>
            <person name="Salamov A."/>
            <person name="Andreopoulos B."/>
            <person name="Baker S."/>
            <person name="Barry K."/>
            <person name="Bills G."/>
            <person name="Bluhm B."/>
            <person name="Cannon C."/>
            <person name="Castanera R."/>
            <person name="Culley D."/>
            <person name="Daum C."/>
            <person name="Ezra D."/>
            <person name="Gonzalez J."/>
            <person name="Henrissat B."/>
            <person name="Kuo A."/>
            <person name="Liang C."/>
            <person name="Lipzen A."/>
            <person name="Lutzoni F."/>
            <person name="Magnuson J."/>
            <person name="Mondo S."/>
            <person name="Nolan M."/>
            <person name="Ohm R."/>
            <person name="Pangilinan J."/>
            <person name="Park H.-J."/>
            <person name="Ramirez L."/>
            <person name="Alfaro M."/>
            <person name="Sun H."/>
            <person name="Tritt A."/>
            <person name="Yoshinaga Y."/>
            <person name="Zwiers L.-H."/>
            <person name="Turgeon B."/>
            <person name="Goodwin S."/>
            <person name="Spatafora J."/>
            <person name="Crous P."/>
            <person name="Grigoriev I."/>
        </authorList>
    </citation>
    <scope>NUCLEOTIDE SEQUENCE</scope>
    <source>
        <strain evidence="4">CBS 113979</strain>
    </source>
</reference>
<dbReference type="InterPro" id="IPR000571">
    <property type="entry name" value="Znf_CCCH"/>
</dbReference>
<dbReference type="Pfam" id="PF25542">
    <property type="entry name" value="zf-CCCH_12"/>
    <property type="match status" value="1"/>
</dbReference>
<dbReference type="PROSITE" id="PS50103">
    <property type="entry name" value="ZF_C3H1"/>
    <property type="match status" value="1"/>
</dbReference>
<dbReference type="InterPro" id="IPR057683">
    <property type="entry name" value="DUF7923"/>
</dbReference>
<dbReference type="OrthoDB" id="2270193at2759"/>
<sequence>MNGTAVHHTNGATVHDIEGHIRSFQESDERRQTLLSSIVIENERLKQQLRVKCADYDNECMARRLWQERYSGVSEEVKQVRREADSSPLVLVLVDGDGVLFEDYLLKAGREGGADAAHRLLQEVRSHVQKQHTDISTSNWSIMVQIYANLDGLAKKLCAVGILSHPVELHAFTRAFSLNQPLFSFIDVGVGKERADHKIKEMFRLFISNHQCKHIIFGGCHDNGYLPNLDSYKLDASVSQRISLLESTPMESGFTMLKYNVLRLPSLFRTESLPDRPTGKPPAIVSSSSFPKVPTPAPTMITAPPTPSPSVSKATLTKTTPPPSVGTPSNRAELGTTTWATVGKAAGSVKNISIASTKHPIRPRPAIFLNAFGQRLDAPLPNPGKASFDSLYGLIKEQKVCNDHHLYGECSAGHKLCQYSHKKLNEGQLVALRHIARKKSCSFLGDCRDVHCYMGHVCPDEDCYFGTSCHFYDTHGIDRTVTTKMYDDGQVEAL</sequence>
<keyword evidence="1" id="KW-0863">Zinc-finger</keyword>
<feature type="region of interest" description="Disordered" evidence="2">
    <location>
        <begin position="296"/>
        <end position="332"/>
    </location>
</feature>